<dbReference type="InterPro" id="IPR017927">
    <property type="entry name" value="FAD-bd_FR_type"/>
</dbReference>
<sequence>MQLVLAERTPVAEDTLRLRLAPASGQGLRPFAPGAHLALSFAGLERRYSLTSDPAGVDYYEIHVLRVRPSRGGSEYLHEQAQPGERMDAAGPFHAFALQEDAPRSVFIAGGIGITPFLTMMAALERRGRSFALHYAARRAERLLPLPPYRHGDVHRYSAADGVRLQVPELLAGLSPALPLYVCGPRGLIESVRQCAAALGWPAVRVRFESFGAAQRPGDRPVLVRLARSGLSIEVAPGRSILDALLENGVWTGYECRRGECASCVTEVLAGTPDHRDFCLTEAQRSHSLCTCVSWAQSAELVLDL</sequence>
<dbReference type="PANTHER" id="PTHR47354">
    <property type="entry name" value="NADH OXIDOREDUCTASE HCR"/>
    <property type="match status" value="1"/>
</dbReference>
<evidence type="ECO:0000256" key="3">
    <source>
        <dbReference type="ARBA" id="ARBA00022723"/>
    </source>
</evidence>
<dbReference type="Proteomes" id="UP000245474">
    <property type="component" value="Unassembled WGS sequence"/>
</dbReference>
<organism evidence="9 10">
    <name type="scientific">Sediminicurvatus halobius</name>
    <dbReference type="NCBI Taxonomy" id="2182432"/>
    <lineage>
        <taxon>Bacteria</taxon>
        <taxon>Pseudomonadati</taxon>
        <taxon>Pseudomonadota</taxon>
        <taxon>Gammaproteobacteria</taxon>
        <taxon>Chromatiales</taxon>
        <taxon>Ectothiorhodospiraceae</taxon>
        <taxon>Sediminicurvatus</taxon>
    </lineage>
</organism>
<dbReference type="OrthoDB" id="9796486at2"/>
<evidence type="ECO:0000256" key="6">
    <source>
        <dbReference type="ARBA" id="ARBA00023014"/>
    </source>
</evidence>
<dbReference type="CDD" id="cd00207">
    <property type="entry name" value="fer2"/>
    <property type="match status" value="1"/>
</dbReference>
<dbReference type="Gene3D" id="3.40.50.80">
    <property type="entry name" value="Nucleotide-binding domain of ferredoxin-NADP reductase (FNR) module"/>
    <property type="match status" value="1"/>
</dbReference>
<dbReference type="RefSeq" id="WP_109678082.1">
    <property type="nucleotide sequence ID" value="NZ_CP086615.1"/>
</dbReference>
<dbReference type="InterPro" id="IPR050415">
    <property type="entry name" value="MRET"/>
</dbReference>
<dbReference type="PRINTS" id="PR00409">
    <property type="entry name" value="PHDIOXRDTASE"/>
</dbReference>
<gene>
    <name evidence="9" type="ORF">DEM34_08145</name>
</gene>
<dbReference type="Gene3D" id="3.10.20.30">
    <property type="match status" value="1"/>
</dbReference>
<dbReference type="GO" id="GO:0016491">
    <property type="term" value="F:oxidoreductase activity"/>
    <property type="evidence" value="ECO:0007669"/>
    <property type="project" value="UniProtKB-KW"/>
</dbReference>
<keyword evidence="10" id="KW-1185">Reference proteome</keyword>
<dbReference type="Pfam" id="PF00111">
    <property type="entry name" value="Fer2"/>
    <property type="match status" value="1"/>
</dbReference>
<comment type="caution">
    <text evidence="9">The sequence shown here is derived from an EMBL/GenBank/DDBJ whole genome shotgun (WGS) entry which is preliminary data.</text>
</comment>
<dbReference type="InterPro" id="IPR006058">
    <property type="entry name" value="2Fe2S_fd_BS"/>
</dbReference>
<keyword evidence="5" id="KW-0408">Iron</keyword>
<dbReference type="AlphaFoldDB" id="A0A2U2N3G6"/>
<evidence type="ECO:0000256" key="5">
    <source>
        <dbReference type="ARBA" id="ARBA00023004"/>
    </source>
</evidence>
<reference evidence="9 10" key="1">
    <citation type="submission" date="2018-05" db="EMBL/GenBank/DDBJ databases">
        <title>Spiribacter halobius sp. nov., a moderately halophilic bacterium isolated from marine solar saltern.</title>
        <authorList>
            <person name="Zheng W.-S."/>
            <person name="Lu D.-C."/>
            <person name="Du Z.-J."/>
        </authorList>
    </citation>
    <scope>NUCLEOTIDE SEQUENCE [LARGE SCALE GENOMIC DNA]</scope>
    <source>
        <strain evidence="9 10">E85</strain>
    </source>
</reference>
<dbReference type="InterPro" id="IPR039261">
    <property type="entry name" value="FNR_nucleotide-bd"/>
</dbReference>
<dbReference type="InterPro" id="IPR001041">
    <property type="entry name" value="2Fe-2S_ferredoxin-type"/>
</dbReference>
<dbReference type="Gene3D" id="2.40.30.10">
    <property type="entry name" value="Translation factors"/>
    <property type="match status" value="1"/>
</dbReference>
<dbReference type="InterPro" id="IPR036010">
    <property type="entry name" value="2Fe-2S_ferredoxin-like_sf"/>
</dbReference>
<feature type="domain" description="FAD-binding FR-type" evidence="8">
    <location>
        <begin position="1"/>
        <end position="99"/>
    </location>
</feature>
<feature type="domain" description="2Fe-2S ferredoxin-type" evidence="7">
    <location>
        <begin position="220"/>
        <end position="305"/>
    </location>
</feature>
<evidence type="ECO:0000256" key="4">
    <source>
        <dbReference type="ARBA" id="ARBA00023002"/>
    </source>
</evidence>
<dbReference type="PROSITE" id="PS51384">
    <property type="entry name" value="FAD_FR"/>
    <property type="match status" value="1"/>
</dbReference>
<keyword evidence="2" id="KW-0001">2Fe-2S</keyword>
<keyword evidence="6" id="KW-0411">Iron-sulfur</keyword>
<name>A0A2U2N3G6_9GAMM</name>
<evidence type="ECO:0008006" key="11">
    <source>
        <dbReference type="Google" id="ProtNLM"/>
    </source>
</evidence>
<evidence type="ECO:0000256" key="1">
    <source>
        <dbReference type="ARBA" id="ARBA00022630"/>
    </source>
</evidence>
<evidence type="ECO:0000259" key="8">
    <source>
        <dbReference type="PROSITE" id="PS51384"/>
    </source>
</evidence>
<dbReference type="InterPro" id="IPR012675">
    <property type="entry name" value="Beta-grasp_dom_sf"/>
</dbReference>
<dbReference type="CDD" id="cd06185">
    <property type="entry name" value="PDR_like"/>
    <property type="match status" value="1"/>
</dbReference>
<evidence type="ECO:0000313" key="10">
    <source>
        <dbReference type="Proteomes" id="UP000245474"/>
    </source>
</evidence>
<dbReference type="GO" id="GO:0046872">
    <property type="term" value="F:metal ion binding"/>
    <property type="evidence" value="ECO:0007669"/>
    <property type="project" value="UniProtKB-KW"/>
</dbReference>
<keyword evidence="1" id="KW-0285">Flavoprotein</keyword>
<dbReference type="PROSITE" id="PS00197">
    <property type="entry name" value="2FE2S_FER_1"/>
    <property type="match status" value="1"/>
</dbReference>
<dbReference type="GO" id="GO:0051537">
    <property type="term" value="F:2 iron, 2 sulfur cluster binding"/>
    <property type="evidence" value="ECO:0007669"/>
    <property type="project" value="UniProtKB-KW"/>
</dbReference>
<keyword evidence="3" id="KW-0479">Metal-binding</keyword>
<dbReference type="SUPFAM" id="SSF52343">
    <property type="entry name" value="Ferredoxin reductase-like, C-terminal NADP-linked domain"/>
    <property type="match status" value="1"/>
</dbReference>
<evidence type="ECO:0000256" key="2">
    <source>
        <dbReference type="ARBA" id="ARBA00022714"/>
    </source>
</evidence>
<dbReference type="PROSITE" id="PS51085">
    <property type="entry name" value="2FE2S_FER_2"/>
    <property type="match status" value="1"/>
</dbReference>
<dbReference type="SUPFAM" id="SSF63380">
    <property type="entry name" value="Riboflavin synthase domain-like"/>
    <property type="match status" value="1"/>
</dbReference>
<dbReference type="InterPro" id="IPR017938">
    <property type="entry name" value="Riboflavin_synthase-like_b-brl"/>
</dbReference>
<accession>A0A2U2N3G6</accession>
<dbReference type="PANTHER" id="PTHR47354:SF1">
    <property type="entry name" value="CARNITINE MONOOXYGENASE REDUCTASE SUBUNIT"/>
    <property type="match status" value="1"/>
</dbReference>
<proteinExistence type="predicted"/>
<protein>
    <recommendedName>
        <fullName evidence="11">Oxidoreductase</fullName>
    </recommendedName>
</protein>
<dbReference type="EMBL" id="QFFI01000010">
    <property type="protein sequence ID" value="PWG63524.1"/>
    <property type="molecule type" value="Genomic_DNA"/>
</dbReference>
<dbReference type="SUPFAM" id="SSF54292">
    <property type="entry name" value="2Fe-2S ferredoxin-like"/>
    <property type="match status" value="1"/>
</dbReference>
<evidence type="ECO:0000259" key="7">
    <source>
        <dbReference type="PROSITE" id="PS51085"/>
    </source>
</evidence>
<evidence type="ECO:0000313" key="9">
    <source>
        <dbReference type="EMBL" id="PWG63524.1"/>
    </source>
</evidence>
<keyword evidence="4" id="KW-0560">Oxidoreductase</keyword>